<dbReference type="eggNOG" id="COG0084">
    <property type="taxonomic scope" value="Bacteria"/>
</dbReference>
<feature type="binding site" evidence="4">
    <location>
        <position position="136"/>
    </location>
    <ligand>
        <name>a divalent metal cation</name>
        <dbReference type="ChEBI" id="CHEBI:60240"/>
        <label>2</label>
    </ligand>
</feature>
<dbReference type="KEGG" id="kct:CDEE_0564"/>
<gene>
    <name evidence="5" type="ORF">CDEE_0564</name>
</gene>
<evidence type="ECO:0000313" key="6">
    <source>
        <dbReference type="Proteomes" id="UP000011686"/>
    </source>
</evidence>
<dbReference type="SUPFAM" id="SSF51556">
    <property type="entry name" value="Metallo-dependent hydrolases"/>
    <property type="match status" value="1"/>
</dbReference>
<evidence type="ECO:0000256" key="3">
    <source>
        <dbReference type="ARBA" id="ARBA00022801"/>
    </source>
</evidence>
<dbReference type="FunFam" id="3.20.20.140:FF:000005">
    <property type="entry name" value="TatD family hydrolase"/>
    <property type="match status" value="1"/>
</dbReference>
<dbReference type="PIRSF" id="PIRSF005902">
    <property type="entry name" value="DNase_TatD"/>
    <property type="match status" value="1"/>
</dbReference>
<dbReference type="PANTHER" id="PTHR46124">
    <property type="entry name" value="D-AMINOACYL-TRNA DEACYLASE"/>
    <property type="match status" value="1"/>
</dbReference>
<feature type="binding site" evidence="4">
    <location>
        <position position="160"/>
    </location>
    <ligand>
        <name>a divalent metal cation</name>
        <dbReference type="ChEBI" id="CHEBI:60240"/>
        <label>2</label>
    </ligand>
</feature>
<accession>M1LPJ9</accession>
<dbReference type="InterPro" id="IPR001130">
    <property type="entry name" value="TatD-like"/>
</dbReference>
<organism evidence="5 6">
    <name type="scientific">Candidatus Kinetoplastidibacterium crithidiae TCC036E</name>
    <dbReference type="NCBI Taxonomy" id="1208918"/>
    <lineage>
        <taxon>Bacteria</taxon>
        <taxon>Pseudomonadati</taxon>
        <taxon>Pseudomonadota</taxon>
        <taxon>Betaproteobacteria</taxon>
        <taxon>Candidatus Kinetoplastidibacterium</taxon>
    </lineage>
</organism>
<dbReference type="PANTHER" id="PTHR46124:SF3">
    <property type="entry name" value="HYDROLASE"/>
    <property type="match status" value="1"/>
</dbReference>
<dbReference type="HOGENOM" id="CLU_031506_0_1_4"/>
<dbReference type="Gene3D" id="3.20.20.140">
    <property type="entry name" value="Metal-dependent hydrolases"/>
    <property type="match status" value="1"/>
</dbReference>
<feature type="binding site" evidence="4">
    <location>
        <position position="9"/>
    </location>
    <ligand>
        <name>a divalent metal cation</name>
        <dbReference type="ChEBI" id="CHEBI:60240"/>
        <label>1</label>
    </ligand>
</feature>
<sequence>MFLVDTHCHLDDSRFDKHRSLIIREAFNNGIKKIIVPSVSVHNFENVSSLPINQGLFYTLGIHPMSVNQKNFNDDLLVLYNYVKDSKNSHANFIGIGEIGLDFYCSVDDHDIDLQKKVFIEQLHIAEEFSLPVILHARKSHDVMLKILRSRKRICGGIVHAFNGSYQQADCFIKLGFLLGIGGSITYQKYSKIRQNALDIPLENLVLETDSPYMEPFWKSSYDWNINSPCELFKIAIELANIKRCNVDKVIRYTTENILRTIPQMAS</sequence>
<dbReference type="InterPro" id="IPR018228">
    <property type="entry name" value="DNase_TatD-rel_CS"/>
</dbReference>
<comment type="similarity">
    <text evidence="1">Belongs to the metallo-dependent hydrolases superfamily. TatD-type hydrolase family.</text>
</comment>
<name>M1LPJ9_9PROT</name>
<feature type="binding site" evidence="4">
    <location>
        <position position="7"/>
    </location>
    <ligand>
        <name>a divalent metal cation</name>
        <dbReference type="ChEBI" id="CHEBI:60240"/>
        <label>1</label>
    </ligand>
</feature>
<dbReference type="GO" id="GO:0005829">
    <property type="term" value="C:cytosol"/>
    <property type="evidence" value="ECO:0007669"/>
    <property type="project" value="TreeGrafter"/>
</dbReference>
<dbReference type="Pfam" id="PF01026">
    <property type="entry name" value="TatD_DNase"/>
    <property type="match status" value="1"/>
</dbReference>
<dbReference type="STRING" id="1208918.CDEE_0564"/>
<evidence type="ECO:0000256" key="1">
    <source>
        <dbReference type="ARBA" id="ARBA00009275"/>
    </source>
</evidence>
<dbReference type="InterPro" id="IPR032466">
    <property type="entry name" value="Metal_Hydrolase"/>
</dbReference>
<proteinExistence type="inferred from homology"/>
<dbReference type="RefSeq" id="WP_015389090.1">
    <property type="nucleotide sequence ID" value="NC_020283.1"/>
</dbReference>
<dbReference type="AlphaFoldDB" id="M1LPJ9"/>
<dbReference type="PATRIC" id="fig|1208918.3.peg.295"/>
<feature type="binding site" evidence="4">
    <location>
        <position position="98"/>
    </location>
    <ligand>
        <name>a divalent metal cation</name>
        <dbReference type="ChEBI" id="CHEBI:60240"/>
        <label>1</label>
    </ligand>
</feature>
<dbReference type="GO" id="GO:0046872">
    <property type="term" value="F:metal ion binding"/>
    <property type="evidence" value="ECO:0007669"/>
    <property type="project" value="UniProtKB-KW"/>
</dbReference>
<keyword evidence="2 4" id="KW-0479">Metal-binding</keyword>
<keyword evidence="3 5" id="KW-0378">Hydrolase</keyword>
<keyword evidence="6" id="KW-1185">Reference proteome</keyword>
<evidence type="ECO:0000256" key="4">
    <source>
        <dbReference type="PIRSR" id="PIRSR005902-1"/>
    </source>
</evidence>
<evidence type="ECO:0000313" key="5">
    <source>
        <dbReference type="EMBL" id="AGF47597.1"/>
    </source>
</evidence>
<feature type="binding site" evidence="4">
    <location>
        <position position="210"/>
    </location>
    <ligand>
        <name>a divalent metal cation</name>
        <dbReference type="ChEBI" id="CHEBI:60240"/>
        <label>1</label>
    </ligand>
</feature>
<reference evidence="5 6" key="1">
    <citation type="journal article" date="2013" name="Genome Biol. Evol.">
        <title>Genome evolution and phylogenomic analysis of candidatus kinetoplastibacterium, the betaproteobacterial endosymbionts of strigomonas and angomonas.</title>
        <authorList>
            <person name="Alves J.M."/>
            <person name="Serrano M.G."/>
            <person name="Maia da Silva F."/>
            <person name="Voegtly L.J."/>
            <person name="Matveyev A.V."/>
            <person name="Teixeira M.M."/>
            <person name="Camargo E.P."/>
            <person name="Buck G.A."/>
        </authorList>
    </citation>
    <scope>NUCLEOTIDE SEQUENCE [LARGE SCALE GENOMIC DNA]</scope>
    <source>
        <strain evidence="5 6">TCC036E</strain>
    </source>
</reference>
<dbReference type="CDD" id="cd01310">
    <property type="entry name" value="TatD_DNAse"/>
    <property type="match status" value="1"/>
</dbReference>
<dbReference type="Proteomes" id="UP000011686">
    <property type="component" value="Chromosome"/>
</dbReference>
<protein>
    <submittedName>
        <fullName evidence="5">TatD DNase family protein</fullName>
        <ecNumber evidence="5">3.1.21.-</ecNumber>
    </submittedName>
</protein>
<evidence type="ECO:0000256" key="2">
    <source>
        <dbReference type="ARBA" id="ARBA00022723"/>
    </source>
</evidence>
<dbReference type="PROSITE" id="PS01137">
    <property type="entry name" value="TATD_1"/>
    <property type="match status" value="1"/>
</dbReference>
<dbReference type="EC" id="3.1.21.-" evidence="5"/>
<dbReference type="EMBL" id="CP003804">
    <property type="protein sequence ID" value="AGF47597.1"/>
    <property type="molecule type" value="Genomic_DNA"/>
</dbReference>
<dbReference type="GO" id="GO:0016788">
    <property type="term" value="F:hydrolase activity, acting on ester bonds"/>
    <property type="evidence" value="ECO:0007669"/>
    <property type="project" value="InterPro"/>
</dbReference>